<dbReference type="STRING" id="284581.AMD01_21110"/>
<feature type="binding site" evidence="5 7">
    <location>
        <position position="315"/>
    </location>
    <ligand>
        <name>substrate</name>
    </ligand>
</feature>
<evidence type="ECO:0000256" key="4">
    <source>
        <dbReference type="ARBA" id="ARBA00023235"/>
    </source>
</evidence>
<dbReference type="SUPFAM" id="SSF51419">
    <property type="entry name" value="PLP-binding barrel"/>
    <property type="match status" value="1"/>
</dbReference>
<feature type="active site" description="Proton acceptor; specific for L-alanine" evidence="5">
    <location>
        <position position="268"/>
    </location>
</feature>
<dbReference type="EC" id="5.1.1.1" evidence="5"/>
<dbReference type="InterPro" id="IPR001608">
    <property type="entry name" value="Ala_racemase_N"/>
</dbReference>
<comment type="pathway">
    <text evidence="5">Amino-acid biosynthesis; D-alanine biosynthesis; D-alanine from L-alanine: step 1/1.</text>
</comment>
<dbReference type="PRINTS" id="PR00992">
    <property type="entry name" value="ALARACEMASE"/>
</dbReference>
<evidence type="ECO:0000256" key="1">
    <source>
        <dbReference type="ARBA" id="ARBA00000316"/>
    </source>
</evidence>
<dbReference type="CDD" id="cd00430">
    <property type="entry name" value="PLPDE_III_AR"/>
    <property type="match status" value="1"/>
</dbReference>
<name>A0A0M0KNH0_9BACI</name>
<dbReference type="Pfam" id="PF00842">
    <property type="entry name" value="Ala_racemase_C"/>
    <property type="match status" value="1"/>
</dbReference>
<comment type="function">
    <text evidence="5">Catalyzes the interconversion of L-alanine and D-alanine. May also act on other amino acids.</text>
</comment>
<dbReference type="InterPro" id="IPR011079">
    <property type="entry name" value="Ala_racemase_C"/>
</dbReference>
<reference evidence="10" key="1">
    <citation type="submission" date="2015-08" db="EMBL/GenBank/DDBJ databases">
        <title>Fjat-14210 dsm16467.</title>
        <authorList>
            <person name="Liu B."/>
            <person name="Wang J."/>
            <person name="Zhu Y."/>
            <person name="Liu G."/>
            <person name="Chen Q."/>
            <person name="Chen Z."/>
            <person name="Lan J."/>
            <person name="Che J."/>
            <person name="Ge C."/>
            <person name="Shi H."/>
            <person name="Pan Z."/>
            <person name="Liu X."/>
        </authorList>
    </citation>
    <scope>NUCLEOTIDE SEQUENCE [LARGE SCALE GENOMIC DNA]</scope>
    <source>
        <strain evidence="10">DSM 16467</strain>
    </source>
</reference>
<dbReference type="SMART" id="SM01005">
    <property type="entry name" value="Ala_racemase_C"/>
    <property type="match status" value="1"/>
</dbReference>
<evidence type="ECO:0000256" key="5">
    <source>
        <dbReference type="HAMAP-Rule" id="MF_01201"/>
    </source>
</evidence>
<dbReference type="PANTHER" id="PTHR30511">
    <property type="entry name" value="ALANINE RACEMASE"/>
    <property type="match status" value="1"/>
</dbReference>
<dbReference type="GO" id="GO:0008784">
    <property type="term" value="F:alanine racemase activity"/>
    <property type="evidence" value="ECO:0007669"/>
    <property type="project" value="UniProtKB-UniRule"/>
</dbReference>
<dbReference type="Pfam" id="PF01168">
    <property type="entry name" value="Ala_racemase_N"/>
    <property type="match status" value="1"/>
</dbReference>
<dbReference type="PANTHER" id="PTHR30511:SF0">
    <property type="entry name" value="ALANINE RACEMASE, CATABOLIC-RELATED"/>
    <property type="match status" value="1"/>
</dbReference>
<dbReference type="RefSeq" id="WP_053403429.1">
    <property type="nucleotide sequence ID" value="NZ_JAUKEN010000007.1"/>
</dbReference>
<keyword evidence="10" id="KW-1185">Reference proteome</keyword>
<sequence length="388" mass="43857">MDAFYRETWAEINLDHIFCNVSTIKETLPPTKQLIAVVKANAYGHGDVQVARTALEAGASMLAVATLDEAISLRKRDIEAPIIILGAVPPQFVYLAIKYNIILTVYSSEWLRTAQKVVPRTEAVQFHLKLDTGMGRLGLRTEEEIEEFFTLLQETPHFKLTGVFTHFATADELDQGYYEQQYHRFQKLIGYIKEKGIEPGLVHCGNSASLLRFPNDEFDAVRLGISMYGLTPSTEMKSLIPIQLKPAYSLHTKIVHVKKIEKGTSVSYGATYTSEQEEWIATLPIGYADGWMRRMQNFYVLVDGQKSPIVGRVCMDQCMIKIPYELPIGTQVTLIGKQEAEEITMEQVADHSNTINYEIPCVITNRMPKVFIRNGEQVEVYNGLSHLE</sequence>
<comment type="cofactor">
    <cofactor evidence="2 5 6">
        <name>pyridoxal 5'-phosphate</name>
        <dbReference type="ChEBI" id="CHEBI:597326"/>
    </cofactor>
</comment>
<protein>
    <recommendedName>
        <fullName evidence="5">Alanine racemase</fullName>
        <ecNumber evidence="5">5.1.1.1</ecNumber>
    </recommendedName>
</protein>
<dbReference type="PROSITE" id="PS00395">
    <property type="entry name" value="ALANINE_RACEMASE"/>
    <property type="match status" value="1"/>
</dbReference>
<comment type="caution">
    <text evidence="9">The sequence shown here is derived from an EMBL/GenBank/DDBJ whole genome shotgun (WGS) entry which is preliminary data.</text>
</comment>
<dbReference type="Gene3D" id="2.40.37.10">
    <property type="entry name" value="Lyase, Ornithine Decarboxylase, Chain A, domain 1"/>
    <property type="match status" value="1"/>
</dbReference>
<feature type="modified residue" description="N6-(pyridoxal phosphate)lysine" evidence="5 6">
    <location>
        <position position="39"/>
    </location>
</feature>
<evidence type="ECO:0000313" key="9">
    <source>
        <dbReference type="EMBL" id="KOO40364.1"/>
    </source>
</evidence>
<dbReference type="GO" id="GO:0005829">
    <property type="term" value="C:cytosol"/>
    <property type="evidence" value="ECO:0007669"/>
    <property type="project" value="TreeGrafter"/>
</dbReference>
<dbReference type="SUPFAM" id="SSF50621">
    <property type="entry name" value="Alanine racemase C-terminal domain-like"/>
    <property type="match status" value="1"/>
</dbReference>
<dbReference type="PATRIC" id="fig|284581.3.peg.1702"/>
<accession>A0A0M0KNH0</accession>
<dbReference type="EMBL" id="LILC01000035">
    <property type="protein sequence ID" value="KOO40364.1"/>
    <property type="molecule type" value="Genomic_DNA"/>
</dbReference>
<evidence type="ECO:0000256" key="2">
    <source>
        <dbReference type="ARBA" id="ARBA00001933"/>
    </source>
</evidence>
<dbReference type="InterPro" id="IPR009006">
    <property type="entry name" value="Ala_racemase/Decarboxylase_C"/>
</dbReference>
<organism evidence="9 10">
    <name type="scientific">Priestia koreensis</name>
    <dbReference type="NCBI Taxonomy" id="284581"/>
    <lineage>
        <taxon>Bacteria</taxon>
        <taxon>Bacillati</taxon>
        <taxon>Bacillota</taxon>
        <taxon>Bacilli</taxon>
        <taxon>Bacillales</taxon>
        <taxon>Bacillaceae</taxon>
        <taxon>Priestia</taxon>
    </lineage>
</organism>
<dbReference type="OrthoDB" id="9813814at2"/>
<evidence type="ECO:0000313" key="10">
    <source>
        <dbReference type="Proteomes" id="UP000037558"/>
    </source>
</evidence>
<evidence type="ECO:0000256" key="7">
    <source>
        <dbReference type="PIRSR" id="PIRSR600821-52"/>
    </source>
</evidence>
<dbReference type="InterPro" id="IPR020622">
    <property type="entry name" value="Ala_racemase_pyridoxalP-BS"/>
</dbReference>
<dbReference type="GO" id="GO:0030170">
    <property type="term" value="F:pyridoxal phosphate binding"/>
    <property type="evidence" value="ECO:0007669"/>
    <property type="project" value="UniProtKB-UniRule"/>
</dbReference>
<feature type="domain" description="Alanine racemase C-terminal" evidence="8">
    <location>
        <begin position="247"/>
        <end position="372"/>
    </location>
</feature>
<proteinExistence type="inferred from homology"/>
<dbReference type="UniPathway" id="UPA00042">
    <property type="reaction ID" value="UER00497"/>
</dbReference>
<dbReference type="GO" id="GO:0009252">
    <property type="term" value="P:peptidoglycan biosynthetic process"/>
    <property type="evidence" value="ECO:0007669"/>
    <property type="project" value="TreeGrafter"/>
</dbReference>
<evidence type="ECO:0000256" key="3">
    <source>
        <dbReference type="ARBA" id="ARBA00022898"/>
    </source>
</evidence>
<keyword evidence="4 5" id="KW-0413">Isomerase</keyword>
<gene>
    <name evidence="9" type="ORF">AMD01_21110</name>
</gene>
<dbReference type="FunFam" id="2.40.37.10:FF:000006">
    <property type="entry name" value="Alanine racemase"/>
    <property type="match status" value="1"/>
</dbReference>
<dbReference type="FunFam" id="3.20.20.10:FF:000002">
    <property type="entry name" value="Alanine racemase"/>
    <property type="match status" value="1"/>
</dbReference>
<dbReference type="NCBIfam" id="TIGR00492">
    <property type="entry name" value="alr"/>
    <property type="match status" value="1"/>
</dbReference>
<comment type="similarity">
    <text evidence="5">Belongs to the alanine racemase family.</text>
</comment>
<dbReference type="Gene3D" id="3.20.20.10">
    <property type="entry name" value="Alanine racemase"/>
    <property type="match status" value="1"/>
</dbReference>
<keyword evidence="3 5" id="KW-0663">Pyridoxal phosphate</keyword>
<dbReference type="AlphaFoldDB" id="A0A0M0KNH0"/>
<feature type="binding site" evidence="5 7">
    <location>
        <position position="136"/>
    </location>
    <ligand>
        <name>substrate</name>
    </ligand>
</feature>
<dbReference type="InterPro" id="IPR000821">
    <property type="entry name" value="Ala_racemase"/>
</dbReference>
<evidence type="ECO:0000259" key="8">
    <source>
        <dbReference type="SMART" id="SM01005"/>
    </source>
</evidence>
<dbReference type="HAMAP" id="MF_01201">
    <property type="entry name" value="Ala_racemase"/>
    <property type="match status" value="1"/>
</dbReference>
<dbReference type="Proteomes" id="UP000037558">
    <property type="component" value="Unassembled WGS sequence"/>
</dbReference>
<dbReference type="InterPro" id="IPR029066">
    <property type="entry name" value="PLP-binding_barrel"/>
</dbReference>
<dbReference type="GO" id="GO:0030632">
    <property type="term" value="P:D-alanine biosynthetic process"/>
    <property type="evidence" value="ECO:0007669"/>
    <property type="project" value="UniProtKB-UniRule"/>
</dbReference>
<feature type="active site" description="Proton acceptor; specific for D-alanine" evidence="5">
    <location>
        <position position="39"/>
    </location>
</feature>
<comment type="catalytic activity">
    <reaction evidence="1 5">
        <text>L-alanine = D-alanine</text>
        <dbReference type="Rhea" id="RHEA:20249"/>
        <dbReference type="ChEBI" id="CHEBI:57416"/>
        <dbReference type="ChEBI" id="CHEBI:57972"/>
        <dbReference type="EC" id="5.1.1.1"/>
    </reaction>
</comment>
<evidence type="ECO:0000256" key="6">
    <source>
        <dbReference type="PIRSR" id="PIRSR600821-50"/>
    </source>
</evidence>